<protein>
    <submittedName>
        <fullName evidence="5">ParB/RepB/Spo0J family partition protein</fullName>
    </submittedName>
</protein>
<dbReference type="Gene3D" id="3.90.1530.30">
    <property type="match status" value="1"/>
</dbReference>
<comment type="similarity">
    <text evidence="1">Belongs to the ParB family.</text>
</comment>
<accession>A0ABV2SD55</accession>
<evidence type="ECO:0000256" key="1">
    <source>
        <dbReference type="ARBA" id="ARBA00006295"/>
    </source>
</evidence>
<sequence>MGFLDKVNARKQAKKEQPVKSKESLNKLLLDDDLDDSLTPDVDIAFRAKETPDDKILEGERIIQLDPALVMNKKQVRKKFDPEYISQLGQTMKKYGQYSPIIVSPPNQDGLYVIQKGECRWRGAREAGISLDAVVREAPASKSQEIIGELIENIQRYELECLELAESIHELKQEGMTVETIAAEIGKSEKYVYRYAKLIDLPDVIRELAVDGVVTDAQTLDELRKIYDVSQERASALCTTARAEGITRKQCARYLKEEKALRKVSANKTSSSNNQPDATSHSKTPSEPQETGQVATEEPVTKRHYQRHDDYAFFDLDDDRRLTISVLVEENNIRGSLCLSRVDEDTDYLWIEVEGGKIRAHRDDIRILGVSEQANH</sequence>
<feature type="compositionally biased region" description="Polar residues" evidence="3">
    <location>
        <begin position="266"/>
        <end position="294"/>
    </location>
</feature>
<dbReference type="Proteomes" id="UP001549366">
    <property type="component" value="Unassembled WGS sequence"/>
</dbReference>
<feature type="domain" description="ParB-like N-terminal" evidence="4">
    <location>
        <begin position="63"/>
        <end position="154"/>
    </location>
</feature>
<dbReference type="Gene3D" id="1.10.10.2830">
    <property type="match status" value="1"/>
</dbReference>
<dbReference type="PANTHER" id="PTHR33375">
    <property type="entry name" value="CHROMOSOME-PARTITIONING PROTEIN PARB-RELATED"/>
    <property type="match status" value="1"/>
</dbReference>
<feature type="coiled-coil region" evidence="2">
    <location>
        <begin position="140"/>
        <end position="174"/>
    </location>
</feature>
<dbReference type="RefSeq" id="WP_354011675.1">
    <property type="nucleotide sequence ID" value="NZ_JBEWTA010000003.1"/>
</dbReference>
<keyword evidence="6" id="KW-1185">Reference proteome</keyword>
<evidence type="ECO:0000256" key="3">
    <source>
        <dbReference type="SAM" id="MobiDB-lite"/>
    </source>
</evidence>
<organism evidence="5 6">
    <name type="scientific">Endozoicomonas lisbonensis</name>
    <dbReference type="NCBI Taxonomy" id="3120522"/>
    <lineage>
        <taxon>Bacteria</taxon>
        <taxon>Pseudomonadati</taxon>
        <taxon>Pseudomonadota</taxon>
        <taxon>Gammaproteobacteria</taxon>
        <taxon>Oceanospirillales</taxon>
        <taxon>Endozoicomonadaceae</taxon>
        <taxon>Endozoicomonas</taxon>
    </lineage>
</organism>
<dbReference type="Pfam" id="PF02195">
    <property type="entry name" value="ParB_N"/>
    <property type="match status" value="1"/>
</dbReference>
<dbReference type="InterPro" id="IPR013741">
    <property type="entry name" value="KorB_domain"/>
</dbReference>
<dbReference type="SUPFAM" id="SSF110849">
    <property type="entry name" value="ParB/Sulfiredoxin"/>
    <property type="match status" value="1"/>
</dbReference>
<name>A0ABV2SD55_9GAMM</name>
<reference evidence="5 6" key="1">
    <citation type="submission" date="2024-06" db="EMBL/GenBank/DDBJ databases">
        <title>Genomic Encyclopedia of Type Strains, Phase V (KMG-V): Genome sequencing to study the core and pangenomes of soil and plant-associated prokaryotes.</title>
        <authorList>
            <person name="Whitman W."/>
        </authorList>
    </citation>
    <scope>NUCLEOTIDE SEQUENCE [LARGE SCALE GENOMIC DNA]</scope>
    <source>
        <strain evidence="5 6">NE40</strain>
    </source>
</reference>
<evidence type="ECO:0000256" key="2">
    <source>
        <dbReference type="SAM" id="Coils"/>
    </source>
</evidence>
<proteinExistence type="inferred from homology"/>
<feature type="compositionally biased region" description="Basic and acidic residues" evidence="3">
    <location>
        <begin position="14"/>
        <end position="23"/>
    </location>
</feature>
<evidence type="ECO:0000259" key="4">
    <source>
        <dbReference type="SMART" id="SM00470"/>
    </source>
</evidence>
<comment type="caution">
    <text evidence="5">The sequence shown here is derived from an EMBL/GenBank/DDBJ whole genome shotgun (WGS) entry which is preliminary data.</text>
</comment>
<evidence type="ECO:0000313" key="5">
    <source>
        <dbReference type="EMBL" id="MET4754873.1"/>
    </source>
</evidence>
<dbReference type="SUPFAM" id="SSF109709">
    <property type="entry name" value="KorB DNA-binding domain-like"/>
    <property type="match status" value="1"/>
</dbReference>
<keyword evidence="2" id="KW-0175">Coiled coil</keyword>
<dbReference type="NCBIfam" id="TIGR00180">
    <property type="entry name" value="parB_part"/>
    <property type="match status" value="1"/>
</dbReference>
<dbReference type="InterPro" id="IPR036086">
    <property type="entry name" value="ParB/Sulfiredoxin_sf"/>
</dbReference>
<evidence type="ECO:0000313" key="6">
    <source>
        <dbReference type="Proteomes" id="UP001549366"/>
    </source>
</evidence>
<dbReference type="InterPro" id="IPR004437">
    <property type="entry name" value="ParB/RepB/Spo0J"/>
</dbReference>
<dbReference type="EMBL" id="JBEWTB010000001">
    <property type="protein sequence ID" value="MET4754873.1"/>
    <property type="molecule type" value="Genomic_DNA"/>
</dbReference>
<dbReference type="PANTHER" id="PTHR33375:SF1">
    <property type="entry name" value="CHROMOSOME-PARTITIONING PROTEIN PARB-RELATED"/>
    <property type="match status" value="1"/>
</dbReference>
<gene>
    <name evidence="5" type="ORF">V5J35_000065</name>
</gene>
<dbReference type="SMART" id="SM00470">
    <property type="entry name" value="ParB"/>
    <property type="match status" value="1"/>
</dbReference>
<feature type="region of interest" description="Disordered" evidence="3">
    <location>
        <begin position="1"/>
        <end position="23"/>
    </location>
</feature>
<dbReference type="Pfam" id="PF08535">
    <property type="entry name" value="KorB"/>
    <property type="match status" value="1"/>
</dbReference>
<feature type="region of interest" description="Disordered" evidence="3">
    <location>
        <begin position="263"/>
        <end position="302"/>
    </location>
</feature>
<dbReference type="InterPro" id="IPR050336">
    <property type="entry name" value="Chromosome_partition/occlusion"/>
</dbReference>
<dbReference type="InterPro" id="IPR003115">
    <property type="entry name" value="ParB_N"/>
</dbReference>